<evidence type="ECO:0000259" key="1">
    <source>
        <dbReference type="Pfam" id="PF09603"/>
    </source>
</evidence>
<name>A0A1H2ULC7_9FLAO</name>
<dbReference type="InterPro" id="IPR011871">
    <property type="entry name" value="Fib_succ_major"/>
</dbReference>
<protein>
    <submittedName>
        <fullName evidence="2">Major paralogous domain-containing protein</fullName>
    </submittedName>
</protein>
<dbReference type="InterPro" id="IPR025667">
    <property type="entry name" value="SprB_repeat"/>
</dbReference>
<dbReference type="OrthoDB" id="1373043at2"/>
<dbReference type="AlphaFoldDB" id="A0A1H2ULC7"/>
<dbReference type="RefSeq" id="WP_139150353.1">
    <property type="nucleotide sequence ID" value="NZ_FNKI01000001.1"/>
</dbReference>
<keyword evidence="3" id="KW-1185">Reference proteome</keyword>
<accession>A0A1H2ULC7</accession>
<dbReference type="NCBIfam" id="TIGR02145">
    <property type="entry name" value="Fib_succ_major"/>
    <property type="match status" value="1"/>
</dbReference>
<dbReference type="STRING" id="1073328.SAMN05216294_0650"/>
<dbReference type="EMBL" id="FNMY01000002">
    <property type="protein sequence ID" value="SDW56758.1"/>
    <property type="molecule type" value="Genomic_DNA"/>
</dbReference>
<gene>
    <name evidence="2" type="ORF">SAMN04487892_1643</name>
</gene>
<dbReference type="Gene3D" id="2.60.40.740">
    <property type="match status" value="1"/>
</dbReference>
<dbReference type="Proteomes" id="UP000199592">
    <property type="component" value="Unassembled WGS sequence"/>
</dbReference>
<organism evidence="2 3">
    <name type="scientific">Flagellimonas zhangzhouensis</name>
    <dbReference type="NCBI Taxonomy" id="1073328"/>
    <lineage>
        <taxon>Bacteria</taxon>
        <taxon>Pseudomonadati</taxon>
        <taxon>Bacteroidota</taxon>
        <taxon>Flavobacteriia</taxon>
        <taxon>Flavobacteriales</taxon>
        <taxon>Flavobacteriaceae</taxon>
        <taxon>Flagellimonas</taxon>
    </lineage>
</organism>
<dbReference type="Pfam" id="PF13573">
    <property type="entry name" value="SprB"/>
    <property type="match status" value="1"/>
</dbReference>
<evidence type="ECO:0000313" key="2">
    <source>
        <dbReference type="EMBL" id="SDW56758.1"/>
    </source>
</evidence>
<proteinExistence type="predicted"/>
<sequence length="484" mass="51456">MKILHPNLIRKSMLFFVLLGVISCGKDDAPPTPIDPCNTTPLLAIAVTIQGSTITATAAGGEAPYTFQLDNGAFQSSGTFSNLDPKEYTVTVKDANDCIDFLKATVADPCTDSTLAVEATAESNTITATASEGTEPYTYSLDGTNFQESNEFTDQDAGDYTVTVKDANGCTAETEVSVAAIVDPCLGSTLKVDVTVANYVITAVGSEGTAPYTYSVDGTNFQESGVFDSQVMGDYTVTVKDANGCTSTTDVSVTCEDSGLELSVTAAAFEIVATGSGGKAPYSYSINGENFQESGTFSDLEQQNYTVTIKDDNDCTTTYGVLAENLASFIDDRDGQTYKLTKIGDQIWFAENLNYQGEDVIYYCYDDDPANCDTYGAIYDIEYKQNAVPQGWHLPTPAEIDALAAELGGYDVAGDAMKVGGSSGFEALYGGYFNAPYGGIGLIALWHLNENENDAANFFSIENQSSGLSVQGGDAYVYIRAIKD</sequence>
<dbReference type="PROSITE" id="PS51257">
    <property type="entry name" value="PROKAR_LIPOPROTEIN"/>
    <property type="match status" value="1"/>
</dbReference>
<evidence type="ECO:0000313" key="3">
    <source>
        <dbReference type="Proteomes" id="UP000199592"/>
    </source>
</evidence>
<feature type="domain" description="Fibrobacter succinogenes major paralogous" evidence="1">
    <location>
        <begin position="342"/>
        <end position="458"/>
    </location>
</feature>
<reference evidence="3" key="1">
    <citation type="submission" date="2016-10" db="EMBL/GenBank/DDBJ databases">
        <authorList>
            <person name="Varghese N."/>
            <person name="Submissions S."/>
        </authorList>
    </citation>
    <scope>NUCLEOTIDE SEQUENCE [LARGE SCALE GENOMIC DNA]</scope>
    <source>
        <strain evidence="3">DSM 25030</strain>
    </source>
</reference>
<dbReference type="Pfam" id="PF09603">
    <property type="entry name" value="Fib_succ_major"/>
    <property type="match status" value="1"/>
</dbReference>